<reference evidence="8" key="1">
    <citation type="submission" date="2019-03" db="EMBL/GenBank/DDBJ databases">
        <title>Single cell metagenomics reveals metabolic interactions within the superorganism composed of flagellate Streblomastix strix and complex community of Bacteroidetes bacteria on its surface.</title>
        <authorList>
            <person name="Treitli S.C."/>
            <person name="Kolisko M."/>
            <person name="Husnik F."/>
            <person name="Keeling P."/>
            <person name="Hampl V."/>
        </authorList>
    </citation>
    <scope>NUCLEOTIDE SEQUENCE</scope>
    <source>
        <strain evidence="8">STM</strain>
    </source>
</reference>
<evidence type="ECO:0000259" key="7">
    <source>
        <dbReference type="Pfam" id="PF14322"/>
    </source>
</evidence>
<gene>
    <name evidence="8" type="ORF">EZS27_015416</name>
</gene>
<name>A0A5J4RTY2_9ZZZZ</name>
<dbReference type="Pfam" id="PF14322">
    <property type="entry name" value="SusD-like_3"/>
    <property type="match status" value="1"/>
</dbReference>
<dbReference type="InterPro" id="IPR012944">
    <property type="entry name" value="SusD_RagB_dom"/>
</dbReference>
<dbReference type="Pfam" id="PF07980">
    <property type="entry name" value="SusD_RagB"/>
    <property type="match status" value="1"/>
</dbReference>
<organism evidence="8">
    <name type="scientific">termite gut metagenome</name>
    <dbReference type="NCBI Taxonomy" id="433724"/>
    <lineage>
        <taxon>unclassified sequences</taxon>
        <taxon>metagenomes</taxon>
        <taxon>organismal metagenomes</taxon>
    </lineage>
</organism>
<dbReference type="AlphaFoldDB" id="A0A5J4RTY2"/>
<dbReference type="Gene3D" id="1.25.40.390">
    <property type="match status" value="1"/>
</dbReference>
<accession>A0A5J4RTY2</accession>
<comment type="subcellular location">
    <subcellularLocation>
        <location evidence="1">Cell outer membrane</location>
    </subcellularLocation>
</comment>
<protein>
    <submittedName>
        <fullName evidence="8">RagB/SusD family nutrient uptake outer membrane protein</fullName>
    </submittedName>
</protein>
<evidence type="ECO:0000256" key="5">
    <source>
        <dbReference type="SAM" id="Phobius"/>
    </source>
</evidence>
<feature type="transmembrane region" description="Helical" evidence="5">
    <location>
        <begin position="7"/>
        <end position="24"/>
    </location>
</feature>
<keyword evidence="3 5" id="KW-0472">Membrane</keyword>
<keyword evidence="5" id="KW-0812">Transmembrane</keyword>
<keyword evidence="2" id="KW-0732">Signal</keyword>
<evidence type="ECO:0000256" key="1">
    <source>
        <dbReference type="ARBA" id="ARBA00004442"/>
    </source>
</evidence>
<feature type="domain" description="SusD-like N-terminal" evidence="7">
    <location>
        <begin position="107"/>
        <end position="224"/>
    </location>
</feature>
<dbReference type="InterPro" id="IPR033985">
    <property type="entry name" value="SusD-like_N"/>
</dbReference>
<dbReference type="InterPro" id="IPR011990">
    <property type="entry name" value="TPR-like_helical_dom_sf"/>
</dbReference>
<dbReference type="SUPFAM" id="SSF48452">
    <property type="entry name" value="TPR-like"/>
    <property type="match status" value="1"/>
</dbReference>
<dbReference type="EMBL" id="SNRY01000794">
    <property type="protein sequence ID" value="KAA6336421.1"/>
    <property type="molecule type" value="Genomic_DNA"/>
</dbReference>
<sequence>MNSNKTIIGFTSGLILLVMAWLWSCNTLDVPPKGNLDSEILGSKEGAKTYLSLIYEELPIWQFDGGSLANSAPMKYSGEAVTFGNFGLTVGESTFYSISGWLASIWNYTTIRNINYFLETFPEYVNAFPVQDANQYTAEAYFARAFHYFEMAKRFGGVPLIEKTTYYPEQSIEELKAPRNKEAEVYDFVIADLDKAIELFSDDFSEKGRSNKWSALLLKSRVGLWAASIATYGPAGYPKGHMYKDGLTGVPTSRAKEFFEIAYNAAEEVVKSGRYDLYKNQWKANDPAAAEENFVQLFLDQSDANKEIMFGVYYTQNNNRTMIEANWRPGQVGYSYGGKPCPPVDMIEKFEFLDGTPIRLNESLLGNDNNPKFYDSTYDIFKNMEPRLKASIVVPGHFWDGPEKEEQANIEIRYGIVPRGGSLSNMLTSADLNTPYPNENTDPDYAIRIPIQGASGIGTADFGTTCSGFFVRKFLNPSTGRCCLMSTDIGGTTPWSEMRYAEVLLNIAEAAVELKDLGDASKMTEAATFINQLRERGGSFNRNFTASSLTRDDVRSERRKELYYENKTYWDLVRWRVLHEEINNLQYSLLHPIYFWDKKQYYMQRVLSGDNFRKTFNPQYYYQAIPGINVNEKLELNPGY</sequence>
<feature type="domain" description="RagB/SusD" evidence="6">
    <location>
        <begin position="315"/>
        <end position="640"/>
    </location>
</feature>
<evidence type="ECO:0000259" key="6">
    <source>
        <dbReference type="Pfam" id="PF07980"/>
    </source>
</evidence>
<keyword evidence="4" id="KW-0998">Cell outer membrane</keyword>
<keyword evidence="5" id="KW-1133">Transmembrane helix</keyword>
<evidence type="ECO:0000256" key="4">
    <source>
        <dbReference type="ARBA" id="ARBA00023237"/>
    </source>
</evidence>
<dbReference type="GO" id="GO:0009279">
    <property type="term" value="C:cell outer membrane"/>
    <property type="evidence" value="ECO:0007669"/>
    <property type="project" value="UniProtKB-SubCell"/>
</dbReference>
<proteinExistence type="predicted"/>
<evidence type="ECO:0000313" key="8">
    <source>
        <dbReference type="EMBL" id="KAA6336421.1"/>
    </source>
</evidence>
<evidence type="ECO:0000256" key="2">
    <source>
        <dbReference type="ARBA" id="ARBA00022729"/>
    </source>
</evidence>
<comment type="caution">
    <text evidence="8">The sequence shown here is derived from an EMBL/GenBank/DDBJ whole genome shotgun (WGS) entry which is preliminary data.</text>
</comment>
<evidence type="ECO:0000256" key="3">
    <source>
        <dbReference type="ARBA" id="ARBA00023136"/>
    </source>
</evidence>